<reference evidence="6" key="1">
    <citation type="journal article" date="2014" name="Int. J. Syst. Evol. Microbiol.">
        <title>Complete genome sequence of Corynebacterium casei LMG S-19264T (=DSM 44701T), isolated from a smear-ripened cheese.</title>
        <authorList>
            <consortium name="US DOE Joint Genome Institute (JGI-PGF)"/>
            <person name="Walter F."/>
            <person name="Albersmeier A."/>
            <person name="Kalinowski J."/>
            <person name="Ruckert C."/>
        </authorList>
    </citation>
    <scope>NUCLEOTIDE SEQUENCE</scope>
    <source>
        <strain evidence="6">CGMCC 1.12777</strain>
    </source>
</reference>
<organism evidence="6 7">
    <name type="scientific">Pullulanibacillus pueri</name>
    <dbReference type="NCBI Taxonomy" id="1437324"/>
    <lineage>
        <taxon>Bacteria</taxon>
        <taxon>Bacillati</taxon>
        <taxon>Bacillota</taxon>
        <taxon>Bacilli</taxon>
        <taxon>Bacillales</taxon>
        <taxon>Sporolactobacillaceae</taxon>
        <taxon>Pullulanibacillus</taxon>
    </lineage>
</organism>
<evidence type="ECO:0000259" key="5">
    <source>
        <dbReference type="Pfam" id="PF13377"/>
    </source>
</evidence>
<dbReference type="RefSeq" id="WP_188498723.1">
    <property type="nucleotide sequence ID" value="NZ_BMFV01000035.1"/>
</dbReference>
<keyword evidence="2" id="KW-0805">Transcription regulation</keyword>
<dbReference type="Gene3D" id="3.40.50.2300">
    <property type="match status" value="2"/>
</dbReference>
<sequence length="72" mass="8177">MGKSIPEDIGIVDFDGITLGEIIHPELTTMSQPIYDIGLLAARMLIKRIENKSLDKAFYEMPIKLTKRQTTR</sequence>
<evidence type="ECO:0000256" key="3">
    <source>
        <dbReference type="ARBA" id="ARBA00023125"/>
    </source>
</evidence>
<keyword evidence="7" id="KW-1185">Reference proteome</keyword>
<evidence type="ECO:0000313" key="7">
    <source>
        <dbReference type="Proteomes" id="UP000656813"/>
    </source>
</evidence>
<evidence type="ECO:0000256" key="1">
    <source>
        <dbReference type="ARBA" id="ARBA00022491"/>
    </source>
</evidence>
<evidence type="ECO:0000313" key="6">
    <source>
        <dbReference type="EMBL" id="GGH86833.1"/>
    </source>
</evidence>
<accession>A0A8J3EPJ1</accession>
<dbReference type="AlphaFoldDB" id="A0A8J3EPJ1"/>
<comment type="caution">
    <text evidence="6">The sequence shown here is derived from an EMBL/GenBank/DDBJ whole genome shotgun (WGS) entry which is preliminary data.</text>
</comment>
<gene>
    <name evidence="6" type="ORF">GCM10007096_35450</name>
</gene>
<name>A0A8J3EPJ1_9BACL</name>
<evidence type="ECO:0000256" key="4">
    <source>
        <dbReference type="ARBA" id="ARBA00023163"/>
    </source>
</evidence>
<keyword evidence="3" id="KW-0238">DNA-binding</keyword>
<evidence type="ECO:0000256" key="2">
    <source>
        <dbReference type="ARBA" id="ARBA00023015"/>
    </source>
</evidence>
<reference evidence="6" key="2">
    <citation type="submission" date="2020-09" db="EMBL/GenBank/DDBJ databases">
        <authorList>
            <person name="Sun Q."/>
            <person name="Zhou Y."/>
        </authorList>
    </citation>
    <scope>NUCLEOTIDE SEQUENCE</scope>
    <source>
        <strain evidence="6">CGMCC 1.12777</strain>
    </source>
</reference>
<dbReference type="PANTHER" id="PTHR30146">
    <property type="entry name" value="LACI-RELATED TRANSCRIPTIONAL REPRESSOR"/>
    <property type="match status" value="1"/>
</dbReference>
<dbReference type="GO" id="GO:0000976">
    <property type="term" value="F:transcription cis-regulatory region binding"/>
    <property type="evidence" value="ECO:0007669"/>
    <property type="project" value="TreeGrafter"/>
</dbReference>
<dbReference type="InterPro" id="IPR046335">
    <property type="entry name" value="LacI/GalR-like_sensor"/>
</dbReference>
<proteinExistence type="predicted"/>
<dbReference type="Pfam" id="PF13377">
    <property type="entry name" value="Peripla_BP_3"/>
    <property type="match status" value="1"/>
</dbReference>
<protein>
    <recommendedName>
        <fullName evidence="5">Transcriptional regulator LacI/GalR-like sensor domain-containing protein</fullName>
    </recommendedName>
</protein>
<feature type="domain" description="Transcriptional regulator LacI/GalR-like sensor" evidence="5">
    <location>
        <begin position="1"/>
        <end position="71"/>
    </location>
</feature>
<dbReference type="GO" id="GO:0003700">
    <property type="term" value="F:DNA-binding transcription factor activity"/>
    <property type="evidence" value="ECO:0007669"/>
    <property type="project" value="TreeGrafter"/>
</dbReference>
<dbReference type="PANTHER" id="PTHR30146:SF95">
    <property type="entry name" value="RIBOSE OPERON REPRESSOR"/>
    <property type="match status" value="1"/>
</dbReference>
<keyword evidence="1" id="KW-0678">Repressor</keyword>
<dbReference type="SUPFAM" id="SSF53822">
    <property type="entry name" value="Periplasmic binding protein-like I"/>
    <property type="match status" value="1"/>
</dbReference>
<dbReference type="InterPro" id="IPR028082">
    <property type="entry name" value="Peripla_BP_I"/>
</dbReference>
<dbReference type="EMBL" id="BMFV01000035">
    <property type="protein sequence ID" value="GGH86833.1"/>
    <property type="molecule type" value="Genomic_DNA"/>
</dbReference>
<keyword evidence="4" id="KW-0804">Transcription</keyword>
<dbReference type="Proteomes" id="UP000656813">
    <property type="component" value="Unassembled WGS sequence"/>
</dbReference>